<feature type="non-terminal residue" evidence="3">
    <location>
        <position position="80"/>
    </location>
</feature>
<dbReference type="Pfam" id="PF00534">
    <property type="entry name" value="Glycos_transf_1"/>
    <property type="match status" value="1"/>
</dbReference>
<dbReference type="PANTHER" id="PTHR45947">
    <property type="entry name" value="SULFOQUINOVOSYL TRANSFERASE SQD2"/>
    <property type="match status" value="1"/>
</dbReference>
<feature type="non-terminal residue" evidence="3">
    <location>
        <position position="1"/>
    </location>
</feature>
<feature type="domain" description="Glycosyl transferase family 1" evidence="2">
    <location>
        <begin position="1"/>
        <end position="79"/>
    </location>
</feature>
<dbReference type="GO" id="GO:0016757">
    <property type="term" value="F:glycosyltransferase activity"/>
    <property type="evidence" value="ECO:0007669"/>
    <property type="project" value="UniProtKB-KW"/>
</dbReference>
<evidence type="ECO:0000259" key="2">
    <source>
        <dbReference type="Pfam" id="PF00534"/>
    </source>
</evidence>
<dbReference type="InterPro" id="IPR050194">
    <property type="entry name" value="Glycosyltransferase_grp1"/>
</dbReference>
<dbReference type="EMBL" id="BKCJ011877358">
    <property type="protein sequence ID" value="GFD60409.1"/>
    <property type="molecule type" value="Genomic_DNA"/>
</dbReference>
<name>A0A699XKS1_TANCI</name>
<accession>A0A699XKS1</accession>
<reference evidence="3" key="1">
    <citation type="journal article" date="2019" name="Sci. Rep.">
        <title>Draft genome of Tanacetum cinerariifolium, the natural source of mosquito coil.</title>
        <authorList>
            <person name="Yamashiro T."/>
            <person name="Shiraishi A."/>
            <person name="Satake H."/>
            <person name="Nakayama K."/>
        </authorList>
    </citation>
    <scope>NUCLEOTIDE SEQUENCE</scope>
</reference>
<dbReference type="AlphaFoldDB" id="A0A699XKS1"/>
<dbReference type="PANTHER" id="PTHR45947:SF3">
    <property type="entry name" value="SULFOQUINOVOSYL TRANSFERASE SQD2"/>
    <property type="match status" value="1"/>
</dbReference>
<dbReference type="SUPFAM" id="SSF53756">
    <property type="entry name" value="UDP-Glycosyltransferase/glycogen phosphorylase"/>
    <property type="match status" value="1"/>
</dbReference>
<keyword evidence="1" id="KW-0328">Glycosyltransferase</keyword>
<keyword evidence="1" id="KW-0808">Transferase</keyword>
<dbReference type="InterPro" id="IPR001296">
    <property type="entry name" value="Glyco_trans_1"/>
</dbReference>
<sequence length="80" mass="7864">DRVRLIGAVPHAALPELLAAADVMALASASEGLANAWVEALSCGTPIVITDAGGAREVVTSEAAGRVADRAPIAFAGGIA</sequence>
<proteinExistence type="predicted"/>
<protein>
    <recommendedName>
        <fullName evidence="2">Glycosyl transferase family 1 domain-containing protein</fullName>
    </recommendedName>
</protein>
<evidence type="ECO:0000256" key="1">
    <source>
        <dbReference type="ARBA" id="ARBA00022676"/>
    </source>
</evidence>
<organism evidence="3">
    <name type="scientific">Tanacetum cinerariifolium</name>
    <name type="common">Dalmatian daisy</name>
    <name type="synonym">Chrysanthemum cinerariifolium</name>
    <dbReference type="NCBI Taxonomy" id="118510"/>
    <lineage>
        <taxon>Eukaryota</taxon>
        <taxon>Viridiplantae</taxon>
        <taxon>Streptophyta</taxon>
        <taxon>Embryophyta</taxon>
        <taxon>Tracheophyta</taxon>
        <taxon>Spermatophyta</taxon>
        <taxon>Magnoliopsida</taxon>
        <taxon>eudicotyledons</taxon>
        <taxon>Gunneridae</taxon>
        <taxon>Pentapetalae</taxon>
        <taxon>asterids</taxon>
        <taxon>campanulids</taxon>
        <taxon>Asterales</taxon>
        <taxon>Asteraceae</taxon>
        <taxon>Asteroideae</taxon>
        <taxon>Anthemideae</taxon>
        <taxon>Anthemidinae</taxon>
        <taxon>Tanacetum</taxon>
    </lineage>
</organism>
<gene>
    <name evidence="3" type="ORF">Tci_932378</name>
</gene>
<evidence type="ECO:0000313" key="3">
    <source>
        <dbReference type="EMBL" id="GFD60409.1"/>
    </source>
</evidence>
<dbReference type="Gene3D" id="3.40.50.2000">
    <property type="entry name" value="Glycogen Phosphorylase B"/>
    <property type="match status" value="1"/>
</dbReference>
<comment type="caution">
    <text evidence="3">The sequence shown here is derived from an EMBL/GenBank/DDBJ whole genome shotgun (WGS) entry which is preliminary data.</text>
</comment>